<comment type="caution">
    <text evidence="1">The sequence shown here is derived from an EMBL/GenBank/DDBJ whole genome shotgun (WGS) entry which is preliminary data.</text>
</comment>
<protein>
    <submittedName>
        <fullName evidence="1">27587_t:CDS:1</fullName>
    </submittedName>
</protein>
<dbReference type="Proteomes" id="UP000789405">
    <property type="component" value="Unassembled WGS sequence"/>
</dbReference>
<keyword evidence="2" id="KW-1185">Reference proteome</keyword>
<dbReference type="EMBL" id="CAJVPY010000624">
    <property type="protein sequence ID" value="CAG8483943.1"/>
    <property type="molecule type" value="Genomic_DNA"/>
</dbReference>
<dbReference type="AlphaFoldDB" id="A0A9N8WDV1"/>
<evidence type="ECO:0000313" key="1">
    <source>
        <dbReference type="EMBL" id="CAG8483943.1"/>
    </source>
</evidence>
<accession>A0A9N8WDV1</accession>
<proteinExistence type="predicted"/>
<reference evidence="1" key="1">
    <citation type="submission" date="2021-06" db="EMBL/GenBank/DDBJ databases">
        <authorList>
            <person name="Kallberg Y."/>
            <person name="Tangrot J."/>
            <person name="Rosling A."/>
        </authorList>
    </citation>
    <scope>NUCLEOTIDE SEQUENCE</scope>
    <source>
        <strain evidence="1">MA453B</strain>
    </source>
</reference>
<name>A0A9N8WDV1_9GLOM</name>
<organism evidence="1 2">
    <name type="scientific">Dentiscutata erythropus</name>
    <dbReference type="NCBI Taxonomy" id="1348616"/>
    <lineage>
        <taxon>Eukaryota</taxon>
        <taxon>Fungi</taxon>
        <taxon>Fungi incertae sedis</taxon>
        <taxon>Mucoromycota</taxon>
        <taxon>Glomeromycotina</taxon>
        <taxon>Glomeromycetes</taxon>
        <taxon>Diversisporales</taxon>
        <taxon>Gigasporaceae</taxon>
        <taxon>Dentiscutata</taxon>
    </lineage>
</organism>
<gene>
    <name evidence="1" type="ORF">DERYTH_LOCUS2068</name>
</gene>
<evidence type="ECO:0000313" key="2">
    <source>
        <dbReference type="Proteomes" id="UP000789405"/>
    </source>
</evidence>
<sequence length="47" mass="5274">MNTDQYRDIDEDPSDIKNKTSNTCVTKNCSRTEDGTGLDHNCCLSSF</sequence>